<proteinExistence type="predicted"/>
<reference evidence="2" key="1">
    <citation type="journal article" date="2013" name="BMC Genomics">
        <title>Unscrambling butterfly oogenesis.</title>
        <authorList>
            <person name="Carter J.M."/>
            <person name="Baker S.C."/>
            <person name="Pink R."/>
            <person name="Carter D.R."/>
            <person name="Collins A."/>
            <person name="Tomlin J."/>
            <person name="Gibbs M."/>
            <person name="Breuker C.J."/>
        </authorList>
    </citation>
    <scope>NUCLEOTIDE SEQUENCE</scope>
    <source>
        <tissue evidence="2">Ovary</tissue>
    </source>
</reference>
<protein>
    <recommendedName>
        <fullName evidence="3">Secreted protein</fullName>
    </recommendedName>
</protein>
<dbReference type="AlphaFoldDB" id="S4P6Y2"/>
<sequence length="69" mass="7911">MYVFMTIIIKLGRTLVSATISSPTSSYKVCIFCDATACRLETRVKLRKPQFDCYPSKPFLELCEKPENK</sequence>
<name>S4P6Y2_9NEOP</name>
<feature type="chain" id="PRO_5004521964" description="Secreted protein" evidence="1">
    <location>
        <begin position="19"/>
        <end position="69"/>
    </location>
</feature>
<accession>S4P6Y2</accession>
<organism evidence="2">
    <name type="scientific">Pararge aegeria</name>
    <name type="common">speckled wood butterfly</name>
    <dbReference type="NCBI Taxonomy" id="116150"/>
    <lineage>
        <taxon>Eukaryota</taxon>
        <taxon>Metazoa</taxon>
        <taxon>Ecdysozoa</taxon>
        <taxon>Arthropoda</taxon>
        <taxon>Hexapoda</taxon>
        <taxon>Insecta</taxon>
        <taxon>Pterygota</taxon>
        <taxon>Neoptera</taxon>
        <taxon>Endopterygota</taxon>
        <taxon>Lepidoptera</taxon>
        <taxon>Glossata</taxon>
        <taxon>Ditrysia</taxon>
        <taxon>Papilionoidea</taxon>
        <taxon>Nymphalidae</taxon>
        <taxon>Satyrinae</taxon>
        <taxon>Satyrini</taxon>
        <taxon>Parargina</taxon>
        <taxon>Pararge</taxon>
    </lineage>
</organism>
<evidence type="ECO:0000313" key="2">
    <source>
        <dbReference type="EMBL" id="JAA85894.1"/>
    </source>
</evidence>
<dbReference type="EMBL" id="GAIX01006666">
    <property type="protein sequence ID" value="JAA85894.1"/>
    <property type="molecule type" value="Transcribed_RNA"/>
</dbReference>
<reference evidence="2" key="2">
    <citation type="submission" date="2013-05" db="EMBL/GenBank/DDBJ databases">
        <authorList>
            <person name="Carter J.-M."/>
            <person name="Baker S.C."/>
            <person name="Pink R."/>
            <person name="Carter D.R.F."/>
            <person name="Collins A."/>
            <person name="Tomlin J."/>
            <person name="Gibbs M."/>
            <person name="Breuker C.J."/>
        </authorList>
    </citation>
    <scope>NUCLEOTIDE SEQUENCE</scope>
    <source>
        <tissue evidence="2">Ovary</tissue>
    </source>
</reference>
<feature type="signal peptide" evidence="1">
    <location>
        <begin position="1"/>
        <end position="18"/>
    </location>
</feature>
<evidence type="ECO:0008006" key="3">
    <source>
        <dbReference type="Google" id="ProtNLM"/>
    </source>
</evidence>
<evidence type="ECO:0000256" key="1">
    <source>
        <dbReference type="SAM" id="SignalP"/>
    </source>
</evidence>
<keyword evidence="1" id="KW-0732">Signal</keyword>